<gene>
    <name evidence="14" type="primary">fabF</name>
    <name evidence="14" type="ORF">KZH69_09050</name>
</gene>
<organism evidence="14 15">
    <name type="scientific">Flavobacterium taihuense</name>
    <dbReference type="NCBI Taxonomy" id="2857508"/>
    <lineage>
        <taxon>Bacteria</taxon>
        <taxon>Pseudomonadati</taxon>
        <taxon>Bacteroidota</taxon>
        <taxon>Flavobacteriia</taxon>
        <taxon>Flavobacteriales</taxon>
        <taxon>Flavobacteriaceae</taxon>
        <taxon>Flavobacterium</taxon>
    </lineage>
</organism>
<keyword evidence="10 11" id="KW-0012">Acyltransferase</keyword>
<dbReference type="InterPro" id="IPR018201">
    <property type="entry name" value="Ketoacyl_synth_AS"/>
</dbReference>
<evidence type="ECO:0000256" key="5">
    <source>
        <dbReference type="ARBA" id="ARBA00022516"/>
    </source>
</evidence>
<keyword evidence="8" id="KW-0443">Lipid metabolism</keyword>
<protein>
    <recommendedName>
        <fullName evidence="4 11">3-oxoacyl-[acyl-carrier-protein] synthase 2</fullName>
        <ecNumber evidence="3 11">2.3.1.179</ecNumber>
    </recommendedName>
</protein>
<dbReference type="CDD" id="cd00834">
    <property type="entry name" value="KAS_I_II"/>
    <property type="match status" value="1"/>
</dbReference>
<dbReference type="InterPro" id="IPR014030">
    <property type="entry name" value="Ketoacyl_synth_N"/>
</dbReference>
<dbReference type="NCBIfam" id="TIGR03150">
    <property type="entry name" value="fabF"/>
    <property type="match status" value="1"/>
</dbReference>
<keyword evidence="9 11" id="KW-0275">Fatty acid biosynthesis</keyword>
<evidence type="ECO:0000256" key="12">
    <source>
        <dbReference type="RuleBase" id="RU003694"/>
    </source>
</evidence>
<evidence type="ECO:0000256" key="11">
    <source>
        <dbReference type="PIRNR" id="PIRNR000447"/>
    </source>
</evidence>
<evidence type="ECO:0000256" key="4">
    <source>
        <dbReference type="ARBA" id="ARBA00014657"/>
    </source>
</evidence>
<evidence type="ECO:0000256" key="2">
    <source>
        <dbReference type="ARBA" id="ARBA00008467"/>
    </source>
</evidence>
<keyword evidence="7" id="KW-0276">Fatty acid metabolism</keyword>
<dbReference type="Pfam" id="PF02801">
    <property type="entry name" value="Ketoacyl-synt_C"/>
    <property type="match status" value="1"/>
</dbReference>
<dbReference type="PANTHER" id="PTHR11712">
    <property type="entry name" value="POLYKETIDE SYNTHASE-RELATED"/>
    <property type="match status" value="1"/>
</dbReference>
<dbReference type="SMART" id="SM00825">
    <property type="entry name" value="PKS_KS"/>
    <property type="match status" value="1"/>
</dbReference>
<keyword evidence="6 11" id="KW-0808">Transferase</keyword>
<dbReference type="InterPro" id="IPR020841">
    <property type="entry name" value="PKS_Beta-ketoAc_synthase_dom"/>
</dbReference>
<evidence type="ECO:0000256" key="6">
    <source>
        <dbReference type="ARBA" id="ARBA00022679"/>
    </source>
</evidence>
<comment type="catalytic activity">
    <reaction evidence="11">
        <text>a fatty acyl-[ACP] + malonyl-[ACP] + H(+) = a 3-oxoacyl-[ACP] + holo-[ACP] + CO2</text>
        <dbReference type="Rhea" id="RHEA:22836"/>
        <dbReference type="Rhea" id="RHEA-COMP:9623"/>
        <dbReference type="Rhea" id="RHEA-COMP:9685"/>
        <dbReference type="Rhea" id="RHEA-COMP:9916"/>
        <dbReference type="Rhea" id="RHEA-COMP:14125"/>
        <dbReference type="ChEBI" id="CHEBI:15378"/>
        <dbReference type="ChEBI" id="CHEBI:16526"/>
        <dbReference type="ChEBI" id="CHEBI:64479"/>
        <dbReference type="ChEBI" id="CHEBI:78449"/>
        <dbReference type="ChEBI" id="CHEBI:78776"/>
        <dbReference type="ChEBI" id="CHEBI:138651"/>
    </reaction>
</comment>
<name>A0ABS6XVD0_9FLAO</name>
<comment type="pathway">
    <text evidence="1 11">Lipid metabolism; fatty acid biosynthesis.</text>
</comment>
<dbReference type="RefSeq" id="WP_219317106.1">
    <property type="nucleotide sequence ID" value="NZ_JAHWYN010000006.1"/>
</dbReference>
<evidence type="ECO:0000313" key="14">
    <source>
        <dbReference type="EMBL" id="MBW4360627.1"/>
    </source>
</evidence>
<feature type="domain" description="Ketosynthase family 3 (KS3)" evidence="13">
    <location>
        <begin position="5"/>
        <end position="415"/>
    </location>
</feature>
<evidence type="ECO:0000256" key="3">
    <source>
        <dbReference type="ARBA" id="ARBA00012356"/>
    </source>
</evidence>
<dbReference type="PROSITE" id="PS52004">
    <property type="entry name" value="KS3_2"/>
    <property type="match status" value="1"/>
</dbReference>
<dbReference type="EC" id="2.3.1.179" evidence="3 11"/>
<dbReference type="GO" id="GO:0004315">
    <property type="term" value="F:3-oxoacyl-[acyl-carrier-protein] synthase activity"/>
    <property type="evidence" value="ECO:0007669"/>
    <property type="project" value="UniProtKB-EC"/>
</dbReference>
<dbReference type="Proteomes" id="UP000812031">
    <property type="component" value="Unassembled WGS sequence"/>
</dbReference>
<evidence type="ECO:0000313" key="15">
    <source>
        <dbReference type="Proteomes" id="UP000812031"/>
    </source>
</evidence>
<comment type="function">
    <text evidence="11">Involved in the type II fatty acid elongation cycle. Catalyzes the elongation of a wide range of acyl-ACP by the addition of two carbons from malonyl-ACP to an acyl acceptor. Can efficiently catalyze the conversion of palmitoleoyl-ACP (cis-hexadec-9-enoyl-ACP) to cis-vaccenoyl-ACP (cis-octadec-11-enoyl-ACP), an essential step in the thermal regulation of fatty acid composition.</text>
</comment>
<dbReference type="PROSITE" id="PS00606">
    <property type="entry name" value="KS3_1"/>
    <property type="match status" value="1"/>
</dbReference>
<keyword evidence="15" id="KW-1185">Reference proteome</keyword>
<evidence type="ECO:0000256" key="1">
    <source>
        <dbReference type="ARBA" id="ARBA00005194"/>
    </source>
</evidence>
<evidence type="ECO:0000256" key="9">
    <source>
        <dbReference type="ARBA" id="ARBA00023160"/>
    </source>
</evidence>
<evidence type="ECO:0000256" key="7">
    <source>
        <dbReference type="ARBA" id="ARBA00022832"/>
    </source>
</evidence>
<comment type="caution">
    <text evidence="14">The sequence shown here is derived from an EMBL/GenBank/DDBJ whole genome shotgun (WGS) entry which is preliminary data.</text>
</comment>
<accession>A0ABS6XVD0</accession>
<comment type="catalytic activity">
    <reaction evidence="11">
        <text>(9Z)-hexadecenoyl-[ACP] + malonyl-[ACP] + H(+) = 3-oxo-(11Z)-octadecenoyl-[ACP] + holo-[ACP] + CO2</text>
        <dbReference type="Rhea" id="RHEA:55040"/>
        <dbReference type="Rhea" id="RHEA-COMP:9623"/>
        <dbReference type="Rhea" id="RHEA-COMP:9685"/>
        <dbReference type="Rhea" id="RHEA-COMP:10800"/>
        <dbReference type="Rhea" id="RHEA-COMP:14074"/>
        <dbReference type="ChEBI" id="CHEBI:15378"/>
        <dbReference type="ChEBI" id="CHEBI:16526"/>
        <dbReference type="ChEBI" id="CHEBI:64479"/>
        <dbReference type="ChEBI" id="CHEBI:78449"/>
        <dbReference type="ChEBI" id="CHEBI:83989"/>
        <dbReference type="ChEBI" id="CHEBI:138538"/>
        <dbReference type="EC" id="2.3.1.179"/>
    </reaction>
</comment>
<evidence type="ECO:0000256" key="10">
    <source>
        <dbReference type="ARBA" id="ARBA00023315"/>
    </source>
</evidence>
<evidence type="ECO:0000256" key="8">
    <source>
        <dbReference type="ARBA" id="ARBA00023098"/>
    </source>
</evidence>
<keyword evidence="5 11" id="KW-0444">Lipid biosynthesis</keyword>
<dbReference type="InterPro" id="IPR017568">
    <property type="entry name" value="3-oxoacyl-ACP_synth-2"/>
</dbReference>
<dbReference type="Pfam" id="PF00109">
    <property type="entry name" value="ketoacyl-synt"/>
    <property type="match status" value="1"/>
</dbReference>
<comment type="similarity">
    <text evidence="2 11 12">Belongs to the thiolase-like superfamily. Beta-ketoacyl-ACP synthases family.</text>
</comment>
<dbReference type="PIRSF" id="PIRSF000447">
    <property type="entry name" value="KAS_II"/>
    <property type="match status" value="1"/>
</dbReference>
<sequence>MIKDLKRVVVTGMGAITPLGNSVDEFWKNSVNGISGVDFITKFDATNFKTKFAAEVKGFIAADYFEKNEARKYDLFTQYAVAAADEAIKNASLNFDLLNKNKIGVIWGSGNGGIQTFQDQIEDFVNGGKLPRFNPYFIPKIIADIPSGIISIRYGLRGLNFSTISACASSNNAIIDACNYIRLGKADIIITGGSEAPINESSIGGFNASKALSTKNENFQNASRPFDINRDGFVMGEGAGALVLESLESALSRGATILAEVVGTGMAADAFHLTGTHPEGEGAYLGMLDALEDAEITPSEIDYINAHATSTHMGDESELKAMFRVFGERKDLNISATKSMTGHLLGAAGAVEAILCIKAIQDSIVPPTINTAEVEPEFAGKFSLTLGKAQIKEINFAMSNTFGFGGHIATTIFKKFIV</sequence>
<dbReference type="InterPro" id="IPR014031">
    <property type="entry name" value="Ketoacyl_synth_C"/>
</dbReference>
<dbReference type="EMBL" id="JAHWYN010000006">
    <property type="protein sequence ID" value="MBW4360627.1"/>
    <property type="molecule type" value="Genomic_DNA"/>
</dbReference>
<evidence type="ECO:0000259" key="13">
    <source>
        <dbReference type="PROSITE" id="PS52004"/>
    </source>
</evidence>
<proteinExistence type="inferred from homology"/>
<dbReference type="PANTHER" id="PTHR11712:SF336">
    <property type="entry name" value="3-OXOACYL-[ACYL-CARRIER-PROTEIN] SYNTHASE, MITOCHONDRIAL"/>
    <property type="match status" value="1"/>
</dbReference>
<dbReference type="NCBIfam" id="NF005589">
    <property type="entry name" value="PRK07314.1"/>
    <property type="match status" value="1"/>
</dbReference>
<reference evidence="14 15" key="1">
    <citation type="submission" date="2021-07" db="EMBL/GenBank/DDBJ databases">
        <title>Flavobacterium sp. nov. isolated from sediment on the Taihu Lake.</title>
        <authorList>
            <person name="Qu J.-H."/>
        </authorList>
    </citation>
    <scope>NUCLEOTIDE SEQUENCE [LARGE SCALE GENOMIC DNA]</scope>
    <source>
        <strain evidence="14 15">NAS39</strain>
    </source>
</reference>
<dbReference type="InterPro" id="IPR000794">
    <property type="entry name" value="Beta-ketoacyl_synthase"/>
</dbReference>